<protein>
    <recommendedName>
        <fullName evidence="7">Clip domain-containing protein</fullName>
    </recommendedName>
</protein>
<dbReference type="OrthoDB" id="6652883at2759"/>
<dbReference type="Pfam" id="PF12032">
    <property type="entry name" value="CLIP"/>
    <property type="match status" value="1"/>
</dbReference>
<keyword evidence="3" id="KW-0378">Hydrolase</keyword>
<feature type="chain" id="PRO_5034339872" description="Clip domain-containing protein" evidence="6">
    <location>
        <begin position="23"/>
        <end position="88"/>
    </location>
</feature>
<sequence length="88" mass="9569">MLTPSAVFVCLAAAVLLQTGTALPEECLTPNSELGWCIDLQECPTVFTLSNNFNAPITIETLTFLMRSQCGFNGTNPKVCCPREEIDN</sequence>
<keyword evidence="2 6" id="KW-0732">Signal</keyword>
<keyword evidence="5" id="KW-1015">Disulfide bond</keyword>
<feature type="domain" description="Clip" evidence="7">
    <location>
        <begin position="26"/>
        <end position="81"/>
    </location>
</feature>
<dbReference type="Proteomes" id="UP000007266">
    <property type="component" value="Linkage group 2"/>
</dbReference>
<evidence type="ECO:0000256" key="4">
    <source>
        <dbReference type="ARBA" id="ARBA00022825"/>
    </source>
</evidence>
<feature type="signal peptide" evidence="6">
    <location>
        <begin position="1"/>
        <end position="22"/>
    </location>
</feature>
<reference evidence="8 9" key="1">
    <citation type="journal article" date="2008" name="Nature">
        <title>The genome of the model beetle and pest Tribolium castaneum.</title>
        <authorList>
            <consortium name="Tribolium Genome Sequencing Consortium"/>
            <person name="Richards S."/>
            <person name="Gibbs R.A."/>
            <person name="Weinstock G.M."/>
            <person name="Brown S.J."/>
            <person name="Denell R."/>
            <person name="Beeman R.W."/>
            <person name="Gibbs R."/>
            <person name="Beeman R.W."/>
            <person name="Brown S.J."/>
            <person name="Bucher G."/>
            <person name="Friedrich M."/>
            <person name="Grimmelikhuijzen C.J."/>
            <person name="Klingler M."/>
            <person name="Lorenzen M."/>
            <person name="Richards S."/>
            <person name="Roth S."/>
            <person name="Schroder R."/>
            <person name="Tautz D."/>
            <person name="Zdobnov E.M."/>
            <person name="Muzny D."/>
            <person name="Gibbs R.A."/>
            <person name="Weinstock G.M."/>
            <person name="Attaway T."/>
            <person name="Bell S."/>
            <person name="Buhay C.J."/>
            <person name="Chandrabose M.N."/>
            <person name="Chavez D."/>
            <person name="Clerk-Blankenburg K.P."/>
            <person name="Cree A."/>
            <person name="Dao M."/>
            <person name="Davis C."/>
            <person name="Chacko J."/>
            <person name="Dinh H."/>
            <person name="Dugan-Rocha S."/>
            <person name="Fowler G."/>
            <person name="Garner T.T."/>
            <person name="Garnes J."/>
            <person name="Gnirke A."/>
            <person name="Hawes A."/>
            <person name="Hernandez J."/>
            <person name="Hines S."/>
            <person name="Holder M."/>
            <person name="Hume J."/>
            <person name="Jhangiani S.N."/>
            <person name="Joshi V."/>
            <person name="Khan Z.M."/>
            <person name="Jackson L."/>
            <person name="Kovar C."/>
            <person name="Kowis A."/>
            <person name="Lee S."/>
            <person name="Lewis L.R."/>
            <person name="Margolis J."/>
            <person name="Morgan M."/>
            <person name="Nazareth L.V."/>
            <person name="Nguyen N."/>
            <person name="Okwuonu G."/>
            <person name="Parker D."/>
            <person name="Richards S."/>
            <person name="Ruiz S.J."/>
            <person name="Santibanez J."/>
            <person name="Savard J."/>
            <person name="Scherer S.E."/>
            <person name="Schneider B."/>
            <person name="Sodergren E."/>
            <person name="Tautz D."/>
            <person name="Vattahil S."/>
            <person name="Villasana D."/>
            <person name="White C.S."/>
            <person name="Wright R."/>
            <person name="Park Y."/>
            <person name="Beeman R.W."/>
            <person name="Lord J."/>
            <person name="Oppert B."/>
            <person name="Lorenzen M."/>
            <person name="Brown S."/>
            <person name="Wang L."/>
            <person name="Savard J."/>
            <person name="Tautz D."/>
            <person name="Richards S."/>
            <person name="Weinstock G."/>
            <person name="Gibbs R.A."/>
            <person name="Liu Y."/>
            <person name="Worley K."/>
            <person name="Weinstock G."/>
            <person name="Elsik C.G."/>
            <person name="Reese J.T."/>
            <person name="Elhaik E."/>
            <person name="Landan G."/>
            <person name="Graur D."/>
            <person name="Arensburger P."/>
            <person name="Atkinson P."/>
            <person name="Beeman R.W."/>
            <person name="Beidler J."/>
            <person name="Brown S.J."/>
            <person name="Demuth J.P."/>
            <person name="Drury D.W."/>
            <person name="Du Y.Z."/>
            <person name="Fujiwara H."/>
            <person name="Lorenzen M."/>
            <person name="Maselli V."/>
            <person name="Osanai M."/>
            <person name="Park Y."/>
            <person name="Robertson H.M."/>
            <person name="Tu Z."/>
            <person name="Wang J.J."/>
            <person name="Wang S."/>
            <person name="Richards S."/>
            <person name="Song H."/>
            <person name="Zhang L."/>
            <person name="Sodergren E."/>
            <person name="Werner D."/>
            <person name="Stanke M."/>
            <person name="Morgenstern B."/>
            <person name="Solovyev V."/>
            <person name="Kosarev P."/>
            <person name="Brown G."/>
            <person name="Chen H.C."/>
            <person name="Ermolaeva O."/>
            <person name="Hlavina W."/>
            <person name="Kapustin Y."/>
            <person name="Kiryutin B."/>
            <person name="Kitts P."/>
            <person name="Maglott D."/>
            <person name="Pruitt K."/>
            <person name="Sapojnikov V."/>
            <person name="Souvorov A."/>
            <person name="Mackey A.J."/>
            <person name="Waterhouse R.M."/>
            <person name="Wyder S."/>
            <person name="Zdobnov E.M."/>
            <person name="Zdobnov E.M."/>
            <person name="Wyder S."/>
            <person name="Kriventseva E.V."/>
            <person name="Kadowaki T."/>
            <person name="Bork P."/>
            <person name="Aranda M."/>
            <person name="Bao R."/>
            <person name="Beermann A."/>
            <person name="Berns N."/>
            <person name="Bolognesi R."/>
            <person name="Bonneton F."/>
            <person name="Bopp D."/>
            <person name="Brown S.J."/>
            <person name="Bucher G."/>
            <person name="Butts T."/>
            <person name="Chaumot A."/>
            <person name="Denell R.E."/>
            <person name="Ferrier D.E."/>
            <person name="Friedrich M."/>
            <person name="Gordon C.M."/>
            <person name="Jindra M."/>
            <person name="Klingler M."/>
            <person name="Lan Q."/>
            <person name="Lattorff H.M."/>
            <person name="Laudet V."/>
            <person name="von Levetsow C."/>
            <person name="Liu Z."/>
            <person name="Lutz R."/>
            <person name="Lynch J.A."/>
            <person name="da Fonseca R.N."/>
            <person name="Posnien N."/>
            <person name="Reuter R."/>
            <person name="Roth S."/>
            <person name="Savard J."/>
            <person name="Schinko J.B."/>
            <person name="Schmitt C."/>
            <person name="Schoppmeier M."/>
            <person name="Schroder R."/>
            <person name="Shippy T.D."/>
            <person name="Simonnet F."/>
            <person name="Marques-Souza H."/>
            <person name="Tautz D."/>
            <person name="Tomoyasu Y."/>
            <person name="Trauner J."/>
            <person name="Van der Zee M."/>
            <person name="Vervoort M."/>
            <person name="Wittkopp N."/>
            <person name="Wimmer E.A."/>
            <person name="Yang X."/>
            <person name="Jones A.K."/>
            <person name="Sattelle D.B."/>
            <person name="Ebert P.R."/>
            <person name="Nelson D."/>
            <person name="Scott J.G."/>
            <person name="Beeman R.W."/>
            <person name="Muthukrishnan S."/>
            <person name="Kramer K.J."/>
            <person name="Arakane Y."/>
            <person name="Beeman R.W."/>
            <person name="Zhu Q."/>
            <person name="Hogenkamp D."/>
            <person name="Dixit R."/>
            <person name="Oppert B."/>
            <person name="Jiang H."/>
            <person name="Zou Z."/>
            <person name="Marshall J."/>
            <person name="Elpidina E."/>
            <person name="Vinokurov K."/>
            <person name="Oppert C."/>
            <person name="Zou Z."/>
            <person name="Evans J."/>
            <person name="Lu Z."/>
            <person name="Zhao P."/>
            <person name="Sumathipala N."/>
            <person name="Altincicek B."/>
            <person name="Vilcinskas A."/>
            <person name="Williams M."/>
            <person name="Hultmark D."/>
            <person name="Hetru C."/>
            <person name="Jiang H."/>
            <person name="Grimmelikhuijzen C.J."/>
            <person name="Hauser F."/>
            <person name="Cazzamali G."/>
            <person name="Williamson M."/>
            <person name="Park Y."/>
            <person name="Li B."/>
            <person name="Tanaka Y."/>
            <person name="Predel R."/>
            <person name="Neupert S."/>
            <person name="Schachtner J."/>
            <person name="Verleyen P."/>
            <person name="Raible F."/>
            <person name="Bork P."/>
            <person name="Friedrich M."/>
            <person name="Walden K.K."/>
            <person name="Robertson H.M."/>
            <person name="Angeli S."/>
            <person name="Foret S."/>
            <person name="Bucher G."/>
            <person name="Schuetz S."/>
            <person name="Maleszka R."/>
            <person name="Wimmer E.A."/>
            <person name="Beeman R.W."/>
            <person name="Lorenzen M."/>
            <person name="Tomoyasu Y."/>
            <person name="Miller S.C."/>
            <person name="Grossmann D."/>
            <person name="Bucher G."/>
        </authorList>
    </citation>
    <scope>NUCLEOTIDE SEQUENCE [LARGE SCALE GENOMIC DNA]</scope>
    <source>
        <strain evidence="8 9">Georgia GA2</strain>
    </source>
</reference>
<gene>
    <name evidence="8" type="primary">AUGUSTUS-3.0.2_00498</name>
    <name evidence="8" type="ORF">TcasGA2_TC000498</name>
</gene>
<proteinExistence type="predicted"/>
<dbReference type="PROSITE" id="PS51888">
    <property type="entry name" value="CLIP"/>
    <property type="match status" value="1"/>
</dbReference>
<keyword evidence="1" id="KW-0645">Protease</keyword>
<organism evidence="8 9">
    <name type="scientific">Tribolium castaneum</name>
    <name type="common">Red flour beetle</name>
    <dbReference type="NCBI Taxonomy" id="7070"/>
    <lineage>
        <taxon>Eukaryota</taxon>
        <taxon>Metazoa</taxon>
        <taxon>Ecdysozoa</taxon>
        <taxon>Arthropoda</taxon>
        <taxon>Hexapoda</taxon>
        <taxon>Insecta</taxon>
        <taxon>Pterygota</taxon>
        <taxon>Neoptera</taxon>
        <taxon>Endopterygota</taxon>
        <taxon>Coleoptera</taxon>
        <taxon>Polyphaga</taxon>
        <taxon>Cucujiformia</taxon>
        <taxon>Tenebrionidae</taxon>
        <taxon>Tenebrionidae incertae sedis</taxon>
        <taxon>Tribolium</taxon>
    </lineage>
</organism>
<dbReference type="InterPro" id="IPR038565">
    <property type="entry name" value="CLIP_sf"/>
</dbReference>
<dbReference type="PhylomeDB" id="D6W9Z1"/>
<evidence type="ECO:0000313" key="8">
    <source>
        <dbReference type="EMBL" id="EEZ98087.1"/>
    </source>
</evidence>
<reference evidence="8 9" key="2">
    <citation type="journal article" date="2010" name="Nucleic Acids Res.">
        <title>BeetleBase in 2010: revisions to provide comprehensive genomic information for Tribolium castaneum.</title>
        <authorList>
            <person name="Kim H.S."/>
            <person name="Murphy T."/>
            <person name="Xia J."/>
            <person name="Caragea D."/>
            <person name="Park Y."/>
            <person name="Beeman R.W."/>
            <person name="Lorenzen M.D."/>
            <person name="Butcher S."/>
            <person name="Manak J.R."/>
            <person name="Brown S.J."/>
        </authorList>
    </citation>
    <scope>GENOME REANNOTATION</scope>
    <source>
        <strain evidence="8 9">Georgia GA2</strain>
    </source>
</reference>
<evidence type="ECO:0000256" key="6">
    <source>
        <dbReference type="SAM" id="SignalP"/>
    </source>
</evidence>
<dbReference type="Gene3D" id="3.30.1640.30">
    <property type="match status" value="1"/>
</dbReference>
<evidence type="ECO:0000313" key="9">
    <source>
        <dbReference type="Proteomes" id="UP000007266"/>
    </source>
</evidence>
<keyword evidence="9" id="KW-1185">Reference proteome</keyword>
<evidence type="ECO:0000256" key="1">
    <source>
        <dbReference type="ARBA" id="ARBA00022670"/>
    </source>
</evidence>
<keyword evidence="4" id="KW-0720">Serine protease</keyword>
<dbReference type="GO" id="GO:0006508">
    <property type="term" value="P:proteolysis"/>
    <property type="evidence" value="ECO:0007669"/>
    <property type="project" value="UniProtKB-KW"/>
</dbReference>
<evidence type="ECO:0000256" key="5">
    <source>
        <dbReference type="ARBA" id="ARBA00023157"/>
    </source>
</evidence>
<dbReference type="GO" id="GO:0008236">
    <property type="term" value="F:serine-type peptidase activity"/>
    <property type="evidence" value="ECO:0007669"/>
    <property type="project" value="UniProtKB-KW"/>
</dbReference>
<dbReference type="SMART" id="SM00680">
    <property type="entry name" value="CLIP"/>
    <property type="match status" value="1"/>
</dbReference>
<evidence type="ECO:0000259" key="7">
    <source>
        <dbReference type="PROSITE" id="PS51888"/>
    </source>
</evidence>
<dbReference type="EMBL" id="KQ971312">
    <property type="protein sequence ID" value="EEZ98087.1"/>
    <property type="molecule type" value="Genomic_DNA"/>
</dbReference>
<dbReference type="HOGENOM" id="CLU_2471976_0_0_1"/>
<accession>D6W9Z1</accession>
<name>D6W9Z1_TRICA</name>
<dbReference type="InterPro" id="IPR022700">
    <property type="entry name" value="CLIP"/>
</dbReference>
<dbReference type="KEGG" id="tca:103315123"/>
<evidence type="ECO:0000256" key="3">
    <source>
        <dbReference type="ARBA" id="ARBA00022801"/>
    </source>
</evidence>
<evidence type="ECO:0000256" key="2">
    <source>
        <dbReference type="ARBA" id="ARBA00022729"/>
    </source>
</evidence>
<dbReference type="AlphaFoldDB" id="D6W9Z1"/>